<proteinExistence type="predicted"/>
<feature type="transmembrane region" description="Helical" evidence="5">
    <location>
        <begin position="306"/>
        <end position="328"/>
    </location>
</feature>
<feature type="transmembrane region" description="Helical" evidence="5">
    <location>
        <begin position="133"/>
        <end position="154"/>
    </location>
</feature>
<feature type="transmembrane region" description="Helical" evidence="5">
    <location>
        <begin position="365"/>
        <end position="389"/>
    </location>
</feature>
<dbReference type="InterPro" id="IPR005829">
    <property type="entry name" value="Sugar_transporter_CS"/>
</dbReference>
<evidence type="ECO:0000313" key="7">
    <source>
        <dbReference type="EMBL" id="TCP55033.1"/>
    </source>
</evidence>
<dbReference type="PANTHER" id="PTHR23508">
    <property type="entry name" value="CARBOXYLIC ACID TRANSPORTER PROTEIN HOMOLOG"/>
    <property type="match status" value="1"/>
</dbReference>
<dbReference type="RefSeq" id="WP_132876414.1">
    <property type="nucleotide sequence ID" value="NZ_SLXQ01000002.1"/>
</dbReference>
<dbReference type="Pfam" id="PF07690">
    <property type="entry name" value="MFS_1"/>
    <property type="match status" value="1"/>
</dbReference>
<feature type="transmembrane region" description="Helical" evidence="5">
    <location>
        <begin position="217"/>
        <end position="234"/>
    </location>
</feature>
<evidence type="ECO:0000313" key="8">
    <source>
        <dbReference type="Proteomes" id="UP000294911"/>
    </source>
</evidence>
<feature type="domain" description="Major facilitator superfamily (MFS) profile" evidence="6">
    <location>
        <begin position="8"/>
        <end position="394"/>
    </location>
</feature>
<feature type="transmembrane region" description="Helical" evidence="5">
    <location>
        <begin position="282"/>
        <end position="300"/>
    </location>
</feature>
<dbReference type="Gene3D" id="1.20.1250.20">
    <property type="entry name" value="MFS general substrate transporter like domains"/>
    <property type="match status" value="1"/>
</dbReference>
<feature type="transmembrane region" description="Helical" evidence="5">
    <location>
        <begin position="160"/>
        <end position="180"/>
    </location>
</feature>
<dbReference type="InterPro" id="IPR011701">
    <property type="entry name" value="MFS"/>
</dbReference>
<keyword evidence="3 5" id="KW-1133">Transmembrane helix</keyword>
<protein>
    <submittedName>
        <fullName evidence="7">Sugar phosphate permease</fullName>
    </submittedName>
</protein>
<comment type="caution">
    <text evidence="7">The sequence shown here is derived from an EMBL/GenBank/DDBJ whole genome shotgun (WGS) entry which is preliminary data.</text>
</comment>
<evidence type="ECO:0000256" key="4">
    <source>
        <dbReference type="ARBA" id="ARBA00023136"/>
    </source>
</evidence>
<name>A0A4R2QXZ9_9PSEU</name>
<dbReference type="GO" id="GO:0005886">
    <property type="term" value="C:plasma membrane"/>
    <property type="evidence" value="ECO:0007669"/>
    <property type="project" value="UniProtKB-SubCell"/>
</dbReference>
<dbReference type="InterPro" id="IPR036259">
    <property type="entry name" value="MFS_trans_sf"/>
</dbReference>
<feature type="transmembrane region" description="Helical" evidence="5">
    <location>
        <begin position="7"/>
        <end position="33"/>
    </location>
</feature>
<dbReference type="OrthoDB" id="9787026at2"/>
<evidence type="ECO:0000256" key="2">
    <source>
        <dbReference type="ARBA" id="ARBA00022692"/>
    </source>
</evidence>
<dbReference type="Proteomes" id="UP000294911">
    <property type="component" value="Unassembled WGS sequence"/>
</dbReference>
<feature type="transmembrane region" description="Helical" evidence="5">
    <location>
        <begin position="340"/>
        <end position="359"/>
    </location>
</feature>
<evidence type="ECO:0000259" key="6">
    <source>
        <dbReference type="PROSITE" id="PS50850"/>
    </source>
</evidence>
<dbReference type="PROSITE" id="PS00216">
    <property type="entry name" value="SUGAR_TRANSPORT_1"/>
    <property type="match status" value="1"/>
</dbReference>
<reference evidence="7 8" key="1">
    <citation type="submission" date="2019-03" db="EMBL/GenBank/DDBJ databases">
        <title>Genomic Encyclopedia of Type Strains, Phase IV (KMG-IV): sequencing the most valuable type-strain genomes for metagenomic binning, comparative biology and taxonomic classification.</title>
        <authorList>
            <person name="Goeker M."/>
        </authorList>
    </citation>
    <scope>NUCLEOTIDE SEQUENCE [LARGE SCALE GENOMIC DNA]</scope>
    <source>
        <strain evidence="7 8">DSM 45765</strain>
    </source>
</reference>
<dbReference type="PROSITE" id="PS50850">
    <property type="entry name" value="MFS"/>
    <property type="match status" value="1"/>
</dbReference>
<keyword evidence="2 5" id="KW-0812">Transmembrane</keyword>
<organism evidence="7 8">
    <name type="scientific">Tamaricihabitans halophyticus</name>
    <dbReference type="NCBI Taxonomy" id="1262583"/>
    <lineage>
        <taxon>Bacteria</taxon>
        <taxon>Bacillati</taxon>
        <taxon>Actinomycetota</taxon>
        <taxon>Actinomycetes</taxon>
        <taxon>Pseudonocardiales</taxon>
        <taxon>Pseudonocardiaceae</taxon>
        <taxon>Tamaricihabitans</taxon>
    </lineage>
</organism>
<keyword evidence="4 5" id="KW-0472">Membrane</keyword>
<dbReference type="PANTHER" id="PTHR23508:SF10">
    <property type="entry name" value="CARBOXYLIC ACID TRANSPORTER PROTEIN HOMOLOG"/>
    <property type="match status" value="1"/>
</dbReference>
<feature type="transmembrane region" description="Helical" evidence="5">
    <location>
        <begin position="254"/>
        <end position="275"/>
    </location>
</feature>
<feature type="transmembrane region" description="Helical" evidence="5">
    <location>
        <begin position="45"/>
        <end position="67"/>
    </location>
</feature>
<comment type="subcellular location">
    <subcellularLocation>
        <location evidence="1">Cell membrane</location>
        <topology evidence="1">Multi-pass membrane protein</topology>
    </subcellularLocation>
</comment>
<dbReference type="GO" id="GO:0046943">
    <property type="term" value="F:carboxylic acid transmembrane transporter activity"/>
    <property type="evidence" value="ECO:0007669"/>
    <property type="project" value="TreeGrafter"/>
</dbReference>
<evidence type="ECO:0000256" key="1">
    <source>
        <dbReference type="ARBA" id="ARBA00004651"/>
    </source>
</evidence>
<dbReference type="EMBL" id="SLXQ01000002">
    <property type="protein sequence ID" value="TCP55033.1"/>
    <property type="molecule type" value="Genomic_DNA"/>
</dbReference>
<evidence type="ECO:0000256" key="5">
    <source>
        <dbReference type="SAM" id="Phobius"/>
    </source>
</evidence>
<dbReference type="PROSITE" id="PS00217">
    <property type="entry name" value="SUGAR_TRANSPORT_2"/>
    <property type="match status" value="1"/>
</dbReference>
<feature type="transmembrane region" description="Helical" evidence="5">
    <location>
        <begin position="74"/>
        <end position="93"/>
    </location>
</feature>
<gene>
    <name evidence="7" type="ORF">EV191_102245</name>
</gene>
<sequence length="412" mass="43538">MKRTRWIILGGGFIAYLFDAMEILLLALALPAIQDDLGLTGAEGGLLATATLLGIGVSSVLAGYLADNFGRKKALLGSLITFGLCTAALAVVPNFTVFLILRFVAGFGLGGVWGVVSAYVVETWPSQHRGRAAAFVLSSFPIGGAVAAVLSGFFLPDWRLLFLVAGTAVILPVLIVGIFFDESPEWLANRRREAGPRAATDRVSIGEIFEPAIRRNTILATLVATLALIGWWGGSTWLPTYLSAERGIDSESVAVYMTVLNLGMFVGYNVFGVIADRIGRRAAIIISLAGVAVTLPLYALTSNQTALLWFGPLFAFFAAFVGLFGSYIGELFPTRVRTTGAGFCFNIGRGISAFAPFALAPIAAAAGLSVGLLICAGFFAAAALLTFLLPRTDRAHHRDAPDQTPTRTEPAG</sequence>
<accession>A0A4R2QXZ9</accession>
<dbReference type="SUPFAM" id="SSF103473">
    <property type="entry name" value="MFS general substrate transporter"/>
    <property type="match status" value="1"/>
</dbReference>
<dbReference type="InterPro" id="IPR020846">
    <property type="entry name" value="MFS_dom"/>
</dbReference>
<feature type="transmembrane region" description="Helical" evidence="5">
    <location>
        <begin position="99"/>
        <end position="121"/>
    </location>
</feature>
<evidence type="ECO:0000256" key="3">
    <source>
        <dbReference type="ARBA" id="ARBA00022989"/>
    </source>
</evidence>
<dbReference type="AlphaFoldDB" id="A0A4R2QXZ9"/>
<keyword evidence="8" id="KW-1185">Reference proteome</keyword>